<dbReference type="PANTHER" id="PTHR33747:SF1">
    <property type="entry name" value="ADENYLATE CYCLASE-ASSOCIATED CAP C-TERMINAL DOMAIN-CONTAINING PROTEIN"/>
    <property type="match status" value="1"/>
</dbReference>
<evidence type="ECO:0000313" key="2">
    <source>
        <dbReference type="EMBL" id="TQV71982.1"/>
    </source>
</evidence>
<accession>A0A545T4B5</accession>
<sequence length="153" mass="17265">MRCYCCSGKLFADCCEPILTGTQPADAPEALMRSRYSAFCSNNACYLVSTHWPVEPDSRAQIQQTIDSTKWLGLKVIRTDLHPNTLTGSVEFVAFFDDQGVKQLHEKSSFVKQNDKWFYTSGEHLPPIKIGRNDECFCGSGKKFKRCHIAKSC</sequence>
<dbReference type="PANTHER" id="PTHR33747">
    <property type="entry name" value="UPF0225 PROTEIN SCO1677"/>
    <property type="match status" value="1"/>
</dbReference>
<dbReference type="NCBIfam" id="NF002449">
    <property type="entry name" value="PRK01617.1"/>
    <property type="match status" value="1"/>
</dbReference>
<name>A0A545T4B5_9GAMM</name>
<dbReference type="OrthoDB" id="21421at2"/>
<organism evidence="3 4">
    <name type="scientific">Aliikangiella marina</name>
    <dbReference type="NCBI Taxonomy" id="1712262"/>
    <lineage>
        <taxon>Bacteria</taxon>
        <taxon>Pseudomonadati</taxon>
        <taxon>Pseudomonadota</taxon>
        <taxon>Gammaproteobacteria</taxon>
        <taxon>Oceanospirillales</taxon>
        <taxon>Pleioneaceae</taxon>
        <taxon>Aliikangiella</taxon>
    </lineage>
</organism>
<evidence type="ECO:0000313" key="4">
    <source>
        <dbReference type="Proteomes" id="UP000317839"/>
    </source>
</evidence>
<dbReference type="EMBL" id="VIKR01000005">
    <property type="protein sequence ID" value="TQV71982.1"/>
    <property type="molecule type" value="Genomic_DNA"/>
</dbReference>
<dbReference type="Gene3D" id="3.10.450.50">
    <property type="match status" value="1"/>
</dbReference>
<evidence type="ECO:0000259" key="1">
    <source>
        <dbReference type="Pfam" id="PF17775"/>
    </source>
</evidence>
<dbReference type="InterPro" id="IPR032710">
    <property type="entry name" value="NTF2-like_dom_sf"/>
</dbReference>
<feature type="domain" description="YchJ-like middle NTF2-like" evidence="1">
    <location>
        <begin position="28"/>
        <end position="122"/>
    </location>
</feature>
<dbReference type="Proteomes" id="UP000317839">
    <property type="component" value="Unassembled WGS sequence"/>
</dbReference>
<dbReference type="InterPro" id="IPR048469">
    <property type="entry name" value="YchJ-like_M"/>
</dbReference>
<gene>
    <name evidence="2" type="ORF">FLL45_17305</name>
    <name evidence="3" type="ORF">FLL45_17585</name>
</gene>
<dbReference type="Pfam" id="PF17775">
    <property type="entry name" value="YchJ_M-like"/>
    <property type="match status" value="1"/>
</dbReference>
<dbReference type="Pfam" id="PF02810">
    <property type="entry name" value="SEC-C"/>
    <property type="match status" value="1"/>
</dbReference>
<protein>
    <submittedName>
        <fullName evidence="3">Zinc chelation protein SecC</fullName>
    </submittedName>
</protein>
<dbReference type="EMBL" id="VIKR01000005">
    <property type="protein sequence ID" value="TQV72035.1"/>
    <property type="molecule type" value="Genomic_DNA"/>
</dbReference>
<evidence type="ECO:0000313" key="3">
    <source>
        <dbReference type="EMBL" id="TQV72035.1"/>
    </source>
</evidence>
<dbReference type="SUPFAM" id="SSF103642">
    <property type="entry name" value="Sec-C motif"/>
    <property type="match status" value="1"/>
</dbReference>
<dbReference type="RefSeq" id="WP_142943362.1">
    <property type="nucleotide sequence ID" value="NZ_VIKR01000005.1"/>
</dbReference>
<keyword evidence="4" id="KW-1185">Reference proteome</keyword>
<comment type="caution">
    <text evidence="3">The sequence shown here is derived from an EMBL/GenBank/DDBJ whole genome shotgun (WGS) entry which is preliminary data.</text>
</comment>
<dbReference type="InterPro" id="IPR004027">
    <property type="entry name" value="SEC_C_motif"/>
</dbReference>
<dbReference type="AlphaFoldDB" id="A0A545T4B5"/>
<dbReference type="SUPFAM" id="SSF54427">
    <property type="entry name" value="NTF2-like"/>
    <property type="match status" value="1"/>
</dbReference>
<reference evidence="3 4" key="1">
    <citation type="submission" date="2019-06" db="EMBL/GenBank/DDBJ databases">
        <title>Draft genome of Aliikangiella marina GYP-15.</title>
        <authorList>
            <person name="Wang G."/>
        </authorList>
    </citation>
    <scope>NUCLEOTIDE SEQUENCE [LARGE SCALE GENOMIC DNA]</scope>
    <source>
        <strain evidence="3 4">GYP-15</strain>
    </source>
</reference>
<proteinExistence type="predicted"/>